<name>A0A9P5JZX8_9AGAM</name>
<dbReference type="EMBL" id="WHVB01000016">
    <property type="protein sequence ID" value="KAF8475138.1"/>
    <property type="molecule type" value="Genomic_DNA"/>
</dbReference>
<gene>
    <name evidence="2" type="ORF">DFH94DRAFT_113481</name>
</gene>
<evidence type="ECO:0000313" key="2">
    <source>
        <dbReference type="EMBL" id="KAF8475138.1"/>
    </source>
</evidence>
<feature type="region of interest" description="Disordered" evidence="1">
    <location>
        <begin position="174"/>
        <end position="196"/>
    </location>
</feature>
<evidence type="ECO:0000256" key="1">
    <source>
        <dbReference type="SAM" id="MobiDB-lite"/>
    </source>
</evidence>
<reference evidence="2" key="1">
    <citation type="submission" date="2019-10" db="EMBL/GenBank/DDBJ databases">
        <authorList>
            <consortium name="DOE Joint Genome Institute"/>
            <person name="Kuo A."/>
            <person name="Miyauchi S."/>
            <person name="Kiss E."/>
            <person name="Drula E."/>
            <person name="Kohler A."/>
            <person name="Sanchez-Garcia M."/>
            <person name="Andreopoulos B."/>
            <person name="Barry K.W."/>
            <person name="Bonito G."/>
            <person name="Buee M."/>
            <person name="Carver A."/>
            <person name="Chen C."/>
            <person name="Cichocki N."/>
            <person name="Clum A."/>
            <person name="Culley D."/>
            <person name="Crous P.W."/>
            <person name="Fauchery L."/>
            <person name="Girlanda M."/>
            <person name="Hayes R."/>
            <person name="Keri Z."/>
            <person name="LaButti K."/>
            <person name="Lipzen A."/>
            <person name="Lombard V."/>
            <person name="Magnuson J."/>
            <person name="Maillard F."/>
            <person name="Morin E."/>
            <person name="Murat C."/>
            <person name="Nolan M."/>
            <person name="Ohm R."/>
            <person name="Pangilinan J."/>
            <person name="Pereira M."/>
            <person name="Perotto S."/>
            <person name="Peter M."/>
            <person name="Riley R."/>
            <person name="Sitrit Y."/>
            <person name="Stielow B."/>
            <person name="Szollosi G."/>
            <person name="Zifcakova L."/>
            <person name="Stursova M."/>
            <person name="Spatafora J.W."/>
            <person name="Tedersoo L."/>
            <person name="Vaario L.-M."/>
            <person name="Yamada A."/>
            <person name="Yan M."/>
            <person name="Wang P."/>
            <person name="Xu J."/>
            <person name="Bruns T."/>
            <person name="Baldrian P."/>
            <person name="Vilgalys R."/>
            <person name="Henrissat B."/>
            <person name="Grigoriev I.V."/>
            <person name="Hibbett D."/>
            <person name="Nagy L.G."/>
            <person name="Martin F.M."/>
        </authorList>
    </citation>
    <scope>NUCLEOTIDE SEQUENCE</scope>
    <source>
        <strain evidence="2">Prilba</strain>
    </source>
</reference>
<reference evidence="2" key="2">
    <citation type="journal article" date="2020" name="Nat. Commun.">
        <title>Large-scale genome sequencing of mycorrhizal fungi provides insights into the early evolution of symbiotic traits.</title>
        <authorList>
            <person name="Miyauchi S."/>
            <person name="Kiss E."/>
            <person name="Kuo A."/>
            <person name="Drula E."/>
            <person name="Kohler A."/>
            <person name="Sanchez-Garcia M."/>
            <person name="Morin E."/>
            <person name="Andreopoulos B."/>
            <person name="Barry K.W."/>
            <person name="Bonito G."/>
            <person name="Buee M."/>
            <person name="Carver A."/>
            <person name="Chen C."/>
            <person name="Cichocki N."/>
            <person name="Clum A."/>
            <person name="Culley D."/>
            <person name="Crous P.W."/>
            <person name="Fauchery L."/>
            <person name="Girlanda M."/>
            <person name="Hayes R.D."/>
            <person name="Keri Z."/>
            <person name="LaButti K."/>
            <person name="Lipzen A."/>
            <person name="Lombard V."/>
            <person name="Magnuson J."/>
            <person name="Maillard F."/>
            <person name="Murat C."/>
            <person name="Nolan M."/>
            <person name="Ohm R.A."/>
            <person name="Pangilinan J."/>
            <person name="Pereira M.F."/>
            <person name="Perotto S."/>
            <person name="Peter M."/>
            <person name="Pfister S."/>
            <person name="Riley R."/>
            <person name="Sitrit Y."/>
            <person name="Stielow J.B."/>
            <person name="Szollosi G."/>
            <person name="Zifcakova L."/>
            <person name="Stursova M."/>
            <person name="Spatafora J.W."/>
            <person name="Tedersoo L."/>
            <person name="Vaario L.M."/>
            <person name="Yamada A."/>
            <person name="Yan M."/>
            <person name="Wang P."/>
            <person name="Xu J."/>
            <person name="Bruns T."/>
            <person name="Baldrian P."/>
            <person name="Vilgalys R."/>
            <person name="Dunand C."/>
            <person name="Henrissat B."/>
            <person name="Grigoriev I.V."/>
            <person name="Hibbett D."/>
            <person name="Nagy L.G."/>
            <person name="Martin F.M."/>
        </authorList>
    </citation>
    <scope>NUCLEOTIDE SEQUENCE</scope>
    <source>
        <strain evidence="2">Prilba</strain>
    </source>
</reference>
<proteinExistence type="predicted"/>
<feature type="compositionally biased region" description="Acidic residues" evidence="1">
    <location>
        <begin position="179"/>
        <end position="188"/>
    </location>
</feature>
<keyword evidence="3" id="KW-1185">Reference proteome</keyword>
<evidence type="ECO:0000313" key="3">
    <source>
        <dbReference type="Proteomes" id="UP000759537"/>
    </source>
</evidence>
<dbReference type="AlphaFoldDB" id="A0A9P5JZX8"/>
<organism evidence="2 3">
    <name type="scientific">Russula ochroleuca</name>
    <dbReference type="NCBI Taxonomy" id="152965"/>
    <lineage>
        <taxon>Eukaryota</taxon>
        <taxon>Fungi</taxon>
        <taxon>Dikarya</taxon>
        <taxon>Basidiomycota</taxon>
        <taxon>Agaricomycotina</taxon>
        <taxon>Agaricomycetes</taxon>
        <taxon>Russulales</taxon>
        <taxon>Russulaceae</taxon>
        <taxon>Russula</taxon>
    </lineage>
</organism>
<dbReference type="Proteomes" id="UP000759537">
    <property type="component" value="Unassembled WGS sequence"/>
</dbReference>
<comment type="caution">
    <text evidence="2">The sequence shown here is derived from an EMBL/GenBank/DDBJ whole genome shotgun (WGS) entry which is preliminary data.</text>
</comment>
<sequence>MVLSRTGSITLYFCIGSIGQTYKCRARCRGALLLLPHGGRREDVIRTRVFEEYYRDNVVSWFDWSREIGLPVERMEDLVLVTGCTLATSWARASFDNLTTPVDASITLHAQRFVHGGAHFIWSNARGNVVYHNSHQGPNVEQPLPHNQCVFFQGFRARPRLFFKRRRWGTRAEPFPNCPDDDSDDDNDKDNGIHRRQIDGERSMTTWFRFRDTLFAIFNYIVEKSFKCDKDAIAEDLRAIARQLIEDVEILTTDALERFLHEKQMPLLIKNLNGGAILRDPRDNEPLVSDEKKATFYAADELNGEPVPLVIHPAFTKYPQIINVEAFSDLRGADITVQDVLRTIHEILRTPSSKRELNKLAGCRQSARIYCTIPTRLPLACQV</sequence>
<protein>
    <submittedName>
        <fullName evidence="2">Uncharacterized protein</fullName>
    </submittedName>
</protein>
<accession>A0A9P5JZX8</accession>